<dbReference type="HAMAP" id="MF_00821">
    <property type="entry name" value="SecB"/>
    <property type="match status" value="1"/>
</dbReference>
<evidence type="ECO:0000256" key="3">
    <source>
        <dbReference type="ARBA" id="ARBA00022927"/>
    </source>
</evidence>
<evidence type="ECO:0000256" key="4">
    <source>
        <dbReference type="ARBA" id="ARBA00023010"/>
    </source>
</evidence>
<keyword evidence="2 5" id="KW-0813">Transport</keyword>
<dbReference type="Gene3D" id="3.10.420.10">
    <property type="entry name" value="SecB-like"/>
    <property type="match status" value="1"/>
</dbReference>
<name>A0A1K1WPI6_9GAMM</name>
<proteinExistence type="inferred from homology"/>
<sequence length="150" mass="16700">MSEAQQPQFALQRIYLRDVSFEAPNSPEVFMGSEKPHVDVKLDTSNRKVNDELYEVTVKITAQVTFGEKTAFLAEVQQSGAFRVVGIEGEGLEHTLGAFCPNILFPYAREAVDNLVVKGGFPPLMIAPVNFEAIFAERKQRQAQPAQQTQ</sequence>
<evidence type="ECO:0000313" key="6">
    <source>
        <dbReference type="EMBL" id="SFX39305.1"/>
    </source>
</evidence>
<dbReference type="GO" id="GO:0051082">
    <property type="term" value="F:unfolded protein binding"/>
    <property type="evidence" value="ECO:0007669"/>
    <property type="project" value="InterPro"/>
</dbReference>
<accession>A0A1K1WPI6</accession>
<dbReference type="STRING" id="1122209.SAMN02745752_01491"/>
<dbReference type="GO" id="GO:0005737">
    <property type="term" value="C:cytoplasm"/>
    <property type="evidence" value="ECO:0007669"/>
    <property type="project" value="UniProtKB-SubCell"/>
</dbReference>
<dbReference type="EMBL" id="FPJW01000004">
    <property type="protein sequence ID" value="SFX39305.1"/>
    <property type="molecule type" value="Genomic_DNA"/>
</dbReference>
<dbReference type="Proteomes" id="UP000182350">
    <property type="component" value="Unassembled WGS sequence"/>
</dbReference>
<dbReference type="NCBIfam" id="NF004393">
    <property type="entry name" value="PRK05751.1-4"/>
    <property type="match status" value="1"/>
</dbReference>
<comment type="subunit">
    <text evidence="5">Homotetramer, a dimer of dimers. One homotetramer interacts with 1 SecA dimer.</text>
</comment>
<dbReference type="SUPFAM" id="SSF54611">
    <property type="entry name" value="SecB-like"/>
    <property type="match status" value="1"/>
</dbReference>
<dbReference type="OrthoDB" id="9795145at2"/>
<dbReference type="PANTHER" id="PTHR36918:SF1">
    <property type="entry name" value="PROTEIN-EXPORT PROTEIN SECB"/>
    <property type="match status" value="1"/>
</dbReference>
<dbReference type="PANTHER" id="PTHR36918">
    <property type="match status" value="1"/>
</dbReference>
<dbReference type="GO" id="GO:0006457">
    <property type="term" value="P:protein folding"/>
    <property type="evidence" value="ECO:0007669"/>
    <property type="project" value="UniProtKB-UniRule"/>
</dbReference>
<comment type="similarity">
    <text evidence="1 5">Belongs to the SecB family.</text>
</comment>
<evidence type="ECO:0000256" key="1">
    <source>
        <dbReference type="ARBA" id="ARBA00009990"/>
    </source>
</evidence>
<gene>
    <name evidence="5" type="primary">secB</name>
    <name evidence="6" type="ORF">SAMN02745752_01491</name>
</gene>
<dbReference type="InterPro" id="IPR003708">
    <property type="entry name" value="SecB"/>
</dbReference>
<keyword evidence="5" id="KW-0143">Chaperone</keyword>
<dbReference type="GO" id="GO:0015031">
    <property type="term" value="P:protein transport"/>
    <property type="evidence" value="ECO:0007669"/>
    <property type="project" value="UniProtKB-UniRule"/>
</dbReference>
<reference evidence="6 7" key="1">
    <citation type="submission" date="2016-11" db="EMBL/GenBank/DDBJ databases">
        <authorList>
            <person name="Jaros S."/>
            <person name="Januszkiewicz K."/>
            <person name="Wedrychowicz H."/>
        </authorList>
    </citation>
    <scope>NUCLEOTIDE SEQUENCE [LARGE SCALE GENOMIC DNA]</scope>
    <source>
        <strain evidence="6 7">DSM 21637</strain>
    </source>
</reference>
<dbReference type="PRINTS" id="PR01594">
    <property type="entry name" value="SECBCHAPRONE"/>
</dbReference>
<comment type="subcellular location">
    <subcellularLocation>
        <location evidence="5">Cytoplasm</location>
    </subcellularLocation>
</comment>
<keyword evidence="4 5" id="KW-0811">Translocation</keyword>
<keyword evidence="3 5" id="KW-0653">Protein transport</keyword>
<evidence type="ECO:0000256" key="5">
    <source>
        <dbReference type="HAMAP-Rule" id="MF_00821"/>
    </source>
</evidence>
<dbReference type="NCBIfam" id="TIGR00809">
    <property type="entry name" value="secB"/>
    <property type="match status" value="1"/>
</dbReference>
<comment type="function">
    <text evidence="5">One of the proteins required for the normal export of preproteins out of the cell cytoplasm. It is a molecular chaperone that binds to a subset of precursor proteins, maintaining them in a translocation-competent state. It also specifically binds to its receptor SecA.</text>
</comment>
<evidence type="ECO:0000313" key="7">
    <source>
        <dbReference type="Proteomes" id="UP000182350"/>
    </source>
</evidence>
<keyword evidence="7" id="KW-1185">Reference proteome</keyword>
<dbReference type="GO" id="GO:0051262">
    <property type="term" value="P:protein tetramerization"/>
    <property type="evidence" value="ECO:0007669"/>
    <property type="project" value="InterPro"/>
</dbReference>
<dbReference type="RefSeq" id="WP_072325730.1">
    <property type="nucleotide sequence ID" value="NZ_FPJW01000004.1"/>
</dbReference>
<protein>
    <recommendedName>
        <fullName evidence="5">Protein-export protein SecB</fullName>
    </recommendedName>
</protein>
<dbReference type="Pfam" id="PF02556">
    <property type="entry name" value="SecB"/>
    <property type="match status" value="1"/>
</dbReference>
<keyword evidence="5" id="KW-0963">Cytoplasm</keyword>
<dbReference type="AlphaFoldDB" id="A0A1K1WPI6"/>
<evidence type="ECO:0000256" key="2">
    <source>
        <dbReference type="ARBA" id="ARBA00022448"/>
    </source>
</evidence>
<dbReference type="InterPro" id="IPR035958">
    <property type="entry name" value="SecB-like_sf"/>
</dbReference>
<organism evidence="6 7">
    <name type="scientific">Marinospirillum alkaliphilum DSM 21637</name>
    <dbReference type="NCBI Taxonomy" id="1122209"/>
    <lineage>
        <taxon>Bacteria</taxon>
        <taxon>Pseudomonadati</taxon>
        <taxon>Pseudomonadota</taxon>
        <taxon>Gammaproteobacteria</taxon>
        <taxon>Oceanospirillales</taxon>
        <taxon>Oceanospirillaceae</taxon>
        <taxon>Marinospirillum</taxon>
    </lineage>
</organism>